<protein>
    <submittedName>
        <fullName evidence="1">Bile acid-CoA:amino acid N-acyltransferase</fullName>
    </submittedName>
</protein>
<proteinExistence type="predicted"/>
<name>A0AAD9CJK4_DISEL</name>
<gene>
    <name evidence="1" type="ORF">KUDE01_004990</name>
</gene>
<accession>A0AAD9CJK4</accession>
<sequence length="76" mass="8591">TEASSSRPIKKVFISRDTPLVPDLLSLCASSWKHLSKLYRCEGDWWCLLSYPGGKHLLIESPVSEDSCGTAFWSFR</sequence>
<dbReference type="AlphaFoldDB" id="A0AAD9CJK4"/>
<feature type="non-terminal residue" evidence="1">
    <location>
        <position position="1"/>
    </location>
</feature>
<dbReference type="EMBL" id="JASDAP010000006">
    <property type="protein sequence ID" value="KAK1902026.1"/>
    <property type="molecule type" value="Genomic_DNA"/>
</dbReference>
<keyword evidence="2" id="KW-1185">Reference proteome</keyword>
<dbReference type="Proteomes" id="UP001228049">
    <property type="component" value="Unassembled WGS sequence"/>
</dbReference>
<feature type="non-terminal residue" evidence="1">
    <location>
        <position position="76"/>
    </location>
</feature>
<organism evidence="1 2">
    <name type="scientific">Dissostichus eleginoides</name>
    <name type="common">Patagonian toothfish</name>
    <name type="synonym">Dissostichus amissus</name>
    <dbReference type="NCBI Taxonomy" id="100907"/>
    <lineage>
        <taxon>Eukaryota</taxon>
        <taxon>Metazoa</taxon>
        <taxon>Chordata</taxon>
        <taxon>Craniata</taxon>
        <taxon>Vertebrata</taxon>
        <taxon>Euteleostomi</taxon>
        <taxon>Actinopterygii</taxon>
        <taxon>Neopterygii</taxon>
        <taxon>Teleostei</taxon>
        <taxon>Neoteleostei</taxon>
        <taxon>Acanthomorphata</taxon>
        <taxon>Eupercaria</taxon>
        <taxon>Perciformes</taxon>
        <taxon>Notothenioidei</taxon>
        <taxon>Nototheniidae</taxon>
        <taxon>Dissostichus</taxon>
    </lineage>
</organism>
<evidence type="ECO:0000313" key="2">
    <source>
        <dbReference type="Proteomes" id="UP001228049"/>
    </source>
</evidence>
<evidence type="ECO:0000313" key="1">
    <source>
        <dbReference type="EMBL" id="KAK1902026.1"/>
    </source>
</evidence>
<reference evidence="1" key="1">
    <citation type="submission" date="2023-04" db="EMBL/GenBank/DDBJ databases">
        <title>Chromosome-level genome of Chaenocephalus aceratus.</title>
        <authorList>
            <person name="Park H."/>
        </authorList>
    </citation>
    <scope>NUCLEOTIDE SEQUENCE</scope>
    <source>
        <strain evidence="1">DE</strain>
        <tissue evidence="1">Muscle</tissue>
    </source>
</reference>
<comment type="caution">
    <text evidence="1">The sequence shown here is derived from an EMBL/GenBank/DDBJ whole genome shotgun (WGS) entry which is preliminary data.</text>
</comment>